<dbReference type="Gene3D" id="1.10.1660.10">
    <property type="match status" value="1"/>
</dbReference>
<dbReference type="InterPro" id="IPR009061">
    <property type="entry name" value="DNA-bd_dom_put_sf"/>
</dbReference>
<keyword evidence="6" id="KW-1185">Reference proteome</keyword>
<dbReference type="PANTHER" id="PTHR30204:SF94">
    <property type="entry name" value="HEAVY METAL-DEPENDENT TRANSCRIPTIONAL REGULATOR HI_0293-RELATED"/>
    <property type="match status" value="1"/>
</dbReference>
<comment type="caution">
    <text evidence="5">The sequence shown here is derived from an EMBL/GenBank/DDBJ whole genome shotgun (WGS) entry which is preliminary data.</text>
</comment>
<evidence type="ECO:0000256" key="1">
    <source>
        <dbReference type="ARBA" id="ARBA00023015"/>
    </source>
</evidence>
<gene>
    <name evidence="5" type="ORF">CK503_08795</name>
</gene>
<accession>A0A2A2GAD7</accession>
<organism evidence="5 6">
    <name type="scientific">Fodinibius salipaludis</name>
    <dbReference type="NCBI Taxonomy" id="2032627"/>
    <lineage>
        <taxon>Bacteria</taxon>
        <taxon>Pseudomonadati</taxon>
        <taxon>Balneolota</taxon>
        <taxon>Balneolia</taxon>
        <taxon>Balneolales</taxon>
        <taxon>Balneolaceae</taxon>
        <taxon>Fodinibius</taxon>
    </lineage>
</organism>
<reference evidence="5 6" key="1">
    <citation type="submission" date="2017-08" db="EMBL/GenBank/DDBJ databases">
        <title>Aliifodinibius alkalisoli sp. nov., isolated from saline alkaline soil.</title>
        <authorList>
            <person name="Liu D."/>
            <person name="Zhang G."/>
        </authorList>
    </citation>
    <scope>NUCLEOTIDE SEQUENCE [LARGE SCALE GENOMIC DNA]</scope>
    <source>
        <strain evidence="5 6">WN023</strain>
    </source>
</reference>
<dbReference type="OrthoDB" id="9791488at2"/>
<dbReference type="Pfam" id="PF13411">
    <property type="entry name" value="MerR_1"/>
    <property type="match status" value="1"/>
</dbReference>
<protein>
    <submittedName>
        <fullName evidence="5">Heavy metal-responsive transcriptional regulator</fullName>
    </submittedName>
</protein>
<evidence type="ECO:0000259" key="4">
    <source>
        <dbReference type="PROSITE" id="PS50937"/>
    </source>
</evidence>
<proteinExistence type="predicted"/>
<dbReference type="AlphaFoldDB" id="A0A2A2GAD7"/>
<name>A0A2A2GAD7_9BACT</name>
<feature type="domain" description="HTH merR-type" evidence="4">
    <location>
        <begin position="14"/>
        <end position="83"/>
    </location>
</feature>
<evidence type="ECO:0000256" key="3">
    <source>
        <dbReference type="ARBA" id="ARBA00023163"/>
    </source>
</evidence>
<keyword evidence="2" id="KW-0238">DNA-binding</keyword>
<keyword evidence="1" id="KW-0805">Transcription regulation</keyword>
<sequence>MIKKMDEKYQDITTYKIGEVAKRADVNKETVRYYEQRELIPKPDRRRSGYRIFTQRHIDQITFLKRAQQLGFTLTEIKELLDLRLDENTTCSKIKEEAQQKYQDVSKKIHDLQRIQETLTNLIDCCSEDRPIGDCPILEALEGKNETGKQLRK</sequence>
<dbReference type="PANTHER" id="PTHR30204">
    <property type="entry name" value="REDOX-CYCLING DRUG-SENSING TRANSCRIPTIONAL ACTIVATOR SOXR"/>
    <property type="match status" value="1"/>
</dbReference>
<dbReference type="SUPFAM" id="SSF46955">
    <property type="entry name" value="Putative DNA-binding domain"/>
    <property type="match status" value="1"/>
</dbReference>
<evidence type="ECO:0000313" key="5">
    <source>
        <dbReference type="EMBL" id="PAU94298.1"/>
    </source>
</evidence>
<dbReference type="GO" id="GO:0003677">
    <property type="term" value="F:DNA binding"/>
    <property type="evidence" value="ECO:0007669"/>
    <property type="project" value="UniProtKB-KW"/>
</dbReference>
<dbReference type="InterPro" id="IPR047057">
    <property type="entry name" value="MerR_fam"/>
</dbReference>
<dbReference type="InterPro" id="IPR000551">
    <property type="entry name" value="MerR-type_HTH_dom"/>
</dbReference>
<dbReference type="PROSITE" id="PS50937">
    <property type="entry name" value="HTH_MERR_2"/>
    <property type="match status" value="1"/>
</dbReference>
<evidence type="ECO:0000313" key="6">
    <source>
        <dbReference type="Proteomes" id="UP000218831"/>
    </source>
</evidence>
<dbReference type="Proteomes" id="UP000218831">
    <property type="component" value="Unassembled WGS sequence"/>
</dbReference>
<dbReference type="SMART" id="SM00422">
    <property type="entry name" value="HTH_MERR"/>
    <property type="match status" value="1"/>
</dbReference>
<dbReference type="EMBL" id="NSKE01000005">
    <property type="protein sequence ID" value="PAU94298.1"/>
    <property type="molecule type" value="Genomic_DNA"/>
</dbReference>
<evidence type="ECO:0000256" key="2">
    <source>
        <dbReference type="ARBA" id="ARBA00023125"/>
    </source>
</evidence>
<dbReference type="GO" id="GO:0003700">
    <property type="term" value="F:DNA-binding transcription factor activity"/>
    <property type="evidence" value="ECO:0007669"/>
    <property type="project" value="InterPro"/>
</dbReference>
<dbReference type="PRINTS" id="PR00040">
    <property type="entry name" value="HTHMERR"/>
</dbReference>
<keyword evidence="3" id="KW-0804">Transcription</keyword>